<comment type="caution">
    <text evidence="10">The sequence shown here is derived from an EMBL/GenBank/DDBJ whole genome shotgun (WGS) entry which is preliminary data.</text>
</comment>
<dbReference type="PANTHER" id="PTHR20854">
    <property type="entry name" value="INOSITOL MONOPHOSPHATASE"/>
    <property type="match status" value="1"/>
</dbReference>
<evidence type="ECO:0000256" key="6">
    <source>
        <dbReference type="ARBA" id="ARBA00022814"/>
    </source>
</evidence>
<dbReference type="FunFam" id="3.30.540.10:FF:000003">
    <property type="entry name" value="Inositol-1-monophosphatase"/>
    <property type="match status" value="1"/>
</dbReference>
<dbReference type="PANTHER" id="PTHR20854:SF4">
    <property type="entry name" value="INOSITOL-1-MONOPHOSPHATASE-RELATED"/>
    <property type="match status" value="1"/>
</dbReference>
<reference evidence="10 11" key="1">
    <citation type="submission" date="2023-12" db="EMBL/GenBank/DDBJ databases">
        <title>Whole-genome sequencing of halo(alkali)philic microorganisms from hypersaline lakes.</title>
        <authorList>
            <person name="Sorokin D.Y."/>
            <person name="Merkel A.Y."/>
            <person name="Messina E."/>
            <person name="Yakimov M."/>
        </authorList>
    </citation>
    <scope>NUCLEOTIDE SEQUENCE [LARGE SCALE GENOMIC DNA]</scope>
    <source>
        <strain evidence="10 11">AB-CW1</strain>
    </source>
</reference>
<proteinExistence type="inferred from homology"/>
<dbReference type="InterPro" id="IPR020550">
    <property type="entry name" value="Inositol_monophosphatase_CS"/>
</dbReference>
<dbReference type="EMBL" id="JAYGII010000003">
    <property type="protein sequence ID" value="MEA5444703.1"/>
    <property type="molecule type" value="Genomic_DNA"/>
</dbReference>
<feature type="binding site" evidence="8">
    <location>
        <position position="85"/>
    </location>
    <ligand>
        <name>Mg(2+)</name>
        <dbReference type="ChEBI" id="CHEBI:18420"/>
        <label>1</label>
        <note>catalytic</note>
    </ligand>
</feature>
<dbReference type="GO" id="GO:0031564">
    <property type="term" value="P:transcription antitermination"/>
    <property type="evidence" value="ECO:0007669"/>
    <property type="project" value="UniProtKB-KW"/>
</dbReference>
<evidence type="ECO:0000313" key="11">
    <source>
        <dbReference type="Proteomes" id="UP001302316"/>
    </source>
</evidence>
<dbReference type="SUPFAM" id="SSF56655">
    <property type="entry name" value="Carbohydrate phosphatase"/>
    <property type="match status" value="1"/>
</dbReference>
<organism evidence="10 11">
    <name type="scientific">Natronospira elongata</name>
    <dbReference type="NCBI Taxonomy" id="3110268"/>
    <lineage>
        <taxon>Bacteria</taxon>
        <taxon>Pseudomonadati</taxon>
        <taxon>Pseudomonadota</taxon>
        <taxon>Gammaproteobacteria</taxon>
        <taxon>Natronospirales</taxon>
        <taxon>Natronospiraceae</taxon>
        <taxon>Natronospira</taxon>
    </lineage>
</organism>
<dbReference type="AlphaFoldDB" id="A0AAP6MJU7"/>
<dbReference type="GO" id="GO:0006020">
    <property type="term" value="P:inositol metabolic process"/>
    <property type="evidence" value="ECO:0007669"/>
    <property type="project" value="TreeGrafter"/>
</dbReference>
<evidence type="ECO:0000256" key="8">
    <source>
        <dbReference type="PIRSR" id="PIRSR600760-2"/>
    </source>
</evidence>
<dbReference type="EC" id="3.1.3.25" evidence="9"/>
<keyword evidence="6" id="KW-0804">Transcription</keyword>
<dbReference type="GO" id="GO:0046872">
    <property type="term" value="F:metal ion binding"/>
    <property type="evidence" value="ECO:0007669"/>
    <property type="project" value="UniProtKB-KW"/>
</dbReference>
<evidence type="ECO:0000256" key="9">
    <source>
        <dbReference type="RuleBase" id="RU364068"/>
    </source>
</evidence>
<feature type="binding site" evidence="8">
    <location>
        <position position="210"/>
    </location>
    <ligand>
        <name>Mg(2+)</name>
        <dbReference type="ChEBI" id="CHEBI:18420"/>
        <label>1</label>
        <note>catalytic</note>
    </ligand>
</feature>
<dbReference type="Pfam" id="PF00459">
    <property type="entry name" value="Inositol_P"/>
    <property type="match status" value="1"/>
</dbReference>
<dbReference type="PROSITE" id="PS00629">
    <property type="entry name" value="IMP_1"/>
    <property type="match status" value="1"/>
</dbReference>
<keyword evidence="7 8" id="KW-0460">Magnesium</keyword>
<dbReference type="CDD" id="cd01639">
    <property type="entry name" value="IMPase"/>
    <property type="match status" value="1"/>
</dbReference>
<evidence type="ECO:0000256" key="1">
    <source>
        <dbReference type="ARBA" id="ARBA00001033"/>
    </source>
</evidence>
<dbReference type="InterPro" id="IPR033942">
    <property type="entry name" value="IMPase"/>
</dbReference>
<evidence type="ECO:0000256" key="4">
    <source>
        <dbReference type="ARBA" id="ARBA00022723"/>
    </source>
</evidence>
<evidence type="ECO:0000256" key="5">
    <source>
        <dbReference type="ARBA" id="ARBA00022801"/>
    </source>
</evidence>
<keyword evidence="4 8" id="KW-0479">Metal-binding</keyword>
<evidence type="ECO:0000256" key="3">
    <source>
        <dbReference type="ARBA" id="ARBA00009759"/>
    </source>
</evidence>
<dbReference type="Proteomes" id="UP001302316">
    <property type="component" value="Unassembled WGS sequence"/>
</dbReference>
<dbReference type="Gene3D" id="3.40.190.80">
    <property type="match status" value="1"/>
</dbReference>
<comment type="catalytic activity">
    <reaction evidence="1 9">
        <text>a myo-inositol phosphate + H2O = myo-inositol + phosphate</text>
        <dbReference type="Rhea" id="RHEA:24056"/>
        <dbReference type="ChEBI" id="CHEBI:15377"/>
        <dbReference type="ChEBI" id="CHEBI:17268"/>
        <dbReference type="ChEBI" id="CHEBI:43474"/>
        <dbReference type="ChEBI" id="CHEBI:84139"/>
        <dbReference type="EC" id="3.1.3.25"/>
    </reaction>
</comment>
<comment type="similarity">
    <text evidence="3 9">Belongs to the inositol monophosphatase superfamily.</text>
</comment>
<feature type="binding site" evidence="8">
    <location>
        <position position="67"/>
    </location>
    <ligand>
        <name>Mg(2+)</name>
        <dbReference type="ChEBI" id="CHEBI:18420"/>
        <label>1</label>
        <note>catalytic</note>
    </ligand>
</feature>
<keyword evidence="11" id="KW-1185">Reference proteome</keyword>
<sequence>MHPFLNIAVRAARSAGDQIIRRMADRDSLNVASKKRNDFVSEVDHEAEEIIINSIRRHHRDHAFLAEERGQEGDSDHVWIIDPLDGTTNYLHGLPVFAVSIAHQYKGRLEHGVIYDPIRQELFTASRGSGAFLDDRRIRVSGRKDLNGALIGTGFPFTDHRYLDEYMAMFRAVVEKTAGIRRPGAAAIDLAWLAAGRIDGFWEMGLKPWDMAAGALLIREAGGIVGTLSGGTDYLKTGHILAGNPKVFAALGRLIQPHLPAEMKK</sequence>
<dbReference type="Gene3D" id="3.30.540.10">
    <property type="entry name" value="Fructose-1,6-Bisphosphatase, subunit A, domain 1"/>
    <property type="match status" value="1"/>
</dbReference>
<feature type="binding site" evidence="8">
    <location>
        <position position="84"/>
    </location>
    <ligand>
        <name>Mg(2+)</name>
        <dbReference type="ChEBI" id="CHEBI:18420"/>
        <label>1</label>
        <note>catalytic</note>
    </ligand>
</feature>
<dbReference type="GO" id="GO:0007165">
    <property type="term" value="P:signal transduction"/>
    <property type="evidence" value="ECO:0007669"/>
    <property type="project" value="TreeGrafter"/>
</dbReference>
<evidence type="ECO:0000313" key="10">
    <source>
        <dbReference type="EMBL" id="MEA5444703.1"/>
    </source>
</evidence>
<keyword evidence="6" id="KW-0889">Transcription antitermination</keyword>
<dbReference type="PRINTS" id="PR00377">
    <property type="entry name" value="IMPHPHTASES"/>
</dbReference>
<keyword evidence="6" id="KW-0805">Transcription regulation</keyword>
<keyword evidence="5 9" id="KW-0378">Hydrolase</keyword>
<dbReference type="GO" id="GO:0008934">
    <property type="term" value="F:inositol monophosphate 1-phosphatase activity"/>
    <property type="evidence" value="ECO:0007669"/>
    <property type="project" value="InterPro"/>
</dbReference>
<dbReference type="PROSITE" id="PS00630">
    <property type="entry name" value="IMP_2"/>
    <property type="match status" value="1"/>
</dbReference>
<dbReference type="InterPro" id="IPR000760">
    <property type="entry name" value="Inositol_monophosphatase-like"/>
</dbReference>
<dbReference type="InterPro" id="IPR020583">
    <property type="entry name" value="Inositol_monoP_metal-BS"/>
</dbReference>
<comment type="cofactor">
    <cofactor evidence="2 8 9">
        <name>Mg(2+)</name>
        <dbReference type="ChEBI" id="CHEBI:18420"/>
    </cofactor>
</comment>
<evidence type="ECO:0000256" key="2">
    <source>
        <dbReference type="ARBA" id="ARBA00001946"/>
    </source>
</evidence>
<gene>
    <name evidence="10" type="ORF">VCB98_02600</name>
</gene>
<dbReference type="RefSeq" id="WP_346050185.1">
    <property type="nucleotide sequence ID" value="NZ_JAYGII010000003.1"/>
</dbReference>
<dbReference type="InterPro" id="IPR022337">
    <property type="entry name" value="Inositol_monophosphatase_SuhB"/>
</dbReference>
<evidence type="ECO:0000256" key="7">
    <source>
        <dbReference type="ARBA" id="ARBA00022842"/>
    </source>
</evidence>
<feature type="binding site" evidence="8">
    <location>
        <position position="82"/>
    </location>
    <ligand>
        <name>Mg(2+)</name>
        <dbReference type="ChEBI" id="CHEBI:18420"/>
        <label>1</label>
        <note>catalytic</note>
    </ligand>
</feature>
<name>A0AAP6MJU7_9GAMM</name>
<accession>A0AAP6MJU7</accession>
<dbReference type="PRINTS" id="PR01959">
    <property type="entry name" value="SBIMPHPHTASE"/>
</dbReference>
<protein>
    <recommendedName>
        <fullName evidence="9">Inositol-1-monophosphatase</fullName>
        <ecNumber evidence="9">3.1.3.25</ecNumber>
    </recommendedName>
</protein>
<dbReference type="GO" id="GO:0046854">
    <property type="term" value="P:phosphatidylinositol phosphate biosynthetic process"/>
    <property type="evidence" value="ECO:0007669"/>
    <property type="project" value="InterPro"/>
</dbReference>